<keyword evidence="2" id="KW-0695">RNA-directed DNA polymerase</keyword>
<feature type="domain" description="Reverse transcriptase" evidence="1">
    <location>
        <begin position="1"/>
        <end position="234"/>
    </location>
</feature>
<dbReference type="CDD" id="cd01650">
    <property type="entry name" value="RT_nLTR_like"/>
    <property type="match status" value="1"/>
</dbReference>
<dbReference type="PANTHER" id="PTHR31635:SF196">
    <property type="entry name" value="REVERSE TRANSCRIPTASE DOMAIN-CONTAINING PROTEIN-RELATED"/>
    <property type="match status" value="1"/>
</dbReference>
<dbReference type="EMBL" id="KE560974">
    <property type="protein sequence ID" value="EPZ34188.1"/>
    <property type="molecule type" value="Genomic_DNA"/>
</dbReference>
<keyword evidence="2" id="KW-0548">Nucleotidyltransferase</keyword>
<evidence type="ECO:0000259" key="1">
    <source>
        <dbReference type="PROSITE" id="PS50878"/>
    </source>
</evidence>
<proteinExistence type="predicted"/>
<name>A0A075AVA8_ROZAC</name>
<dbReference type="AlphaFoldDB" id="A0A075AVA8"/>
<dbReference type="Proteomes" id="UP000030755">
    <property type="component" value="Unassembled WGS sequence"/>
</dbReference>
<evidence type="ECO:0000313" key="2">
    <source>
        <dbReference type="EMBL" id="EPZ34188.1"/>
    </source>
</evidence>
<gene>
    <name evidence="2" type="ORF">O9G_004065</name>
</gene>
<dbReference type="InterPro" id="IPR043502">
    <property type="entry name" value="DNA/RNA_pol_sf"/>
</dbReference>
<dbReference type="PROSITE" id="PS50878">
    <property type="entry name" value="RT_POL"/>
    <property type="match status" value="1"/>
</dbReference>
<reference evidence="2 3" key="1">
    <citation type="journal article" date="2013" name="Curr. Biol.">
        <title>Shared signatures of parasitism and phylogenomics unite Cryptomycota and microsporidia.</title>
        <authorList>
            <person name="James T.Y."/>
            <person name="Pelin A."/>
            <person name="Bonen L."/>
            <person name="Ahrendt S."/>
            <person name="Sain D."/>
            <person name="Corradi N."/>
            <person name="Stajich J.E."/>
        </authorList>
    </citation>
    <scope>NUCLEOTIDE SEQUENCE [LARGE SCALE GENOMIC DNA]</scope>
    <source>
        <strain evidence="2 3">CSF55</strain>
    </source>
</reference>
<sequence length="240" mass="27936">MDRSQRNFTDNNRLKPFLRKIIHEAHVGFIPGRNAFDHAFLLSEVVDYARKHQNNEGSIIIVDQQKAYNRVSMFYLFQCLTRLGFNLEFCSWISMLIVQLSSSLFINGYLSLEFDTLRGLRQGDPLSPHLYAIALQPLIHELLVSMQGYKLCRKDIKLLAFADDLVLFPKNANDISLVIRIFDIYNKASNAQLKKIKTQLVPFNMNTRNDLLQFQTTFKIINENEIFAYLGYPFKEMILT</sequence>
<dbReference type="PANTHER" id="PTHR31635">
    <property type="entry name" value="REVERSE TRANSCRIPTASE DOMAIN-CONTAINING PROTEIN-RELATED"/>
    <property type="match status" value="1"/>
</dbReference>
<dbReference type="STRING" id="988480.A0A075AVA8"/>
<dbReference type="SUPFAM" id="SSF56672">
    <property type="entry name" value="DNA/RNA polymerases"/>
    <property type="match status" value="1"/>
</dbReference>
<keyword evidence="2" id="KW-0808">Transferase</keyword>
<protein>
    <submittedName>
        <fullName evidence="2">Reverse transcriptase domain-containing protein</fullName>
    </submittedName>
</protein>
<dbReference type="HOGENOM" id="CLU_1156949_0_0_1"/>
<dbReference type="Pfam" id="PF00078">
    <property type="entry name" value="RVT_1"/>
    <property type="match status" value="1"/>
</dbReference>
<dbReference type="OrthoDB" id="5570375at2759"/>
<accession>A0A075AVA8</accession>
<dbReference type="GO" id="GO:0003964">
    <property type="term" value="F:RNA-directed DNA polymerase activity"/>
    <property type="evidence" value="ECO:0007669"/>
    <property type="project" value="UniProtKB-KW"/>
</dbReference>
<dbReference type="OMA" id="NACIGIN"/>
<evidence type="ECO:0000313" key="3">
    <source>
        <dbReference type="Proteomes" id="UP000030755"/>
    </source>
</evidence>
<keyword evidence="3" id="KW-1185">Reference proteome</keyword>
<dbReference type="InterPro" id="IPR000477">
    <property type="entry name" value="RT_dom"/>
</dbReference>
<organism evidence="2 3">
    <name type="scientific">Rozella allomycis (strain CSF55)</name>
    <dbReference type="NCBI Taxonomy" id="988480"/>
    <lineage>
        <taxon>Eukaryota</taxon>
        <taxon>Fungi</taxon>
        <taxon>Fungi incertae sedis</taxon>
        <taxon>Cryptomycota</taxon>
        <taxon>Cryptomycota incertae sedis</taxon>
        <taxon>Rozella</taxon>
    </lineage>
</organism>